<dbReference type="InterPro" id="IPR053146">
    <property type="entry name" value="QDO-like"/>
</dbReference>
<dbReference type="STRING" id="1465490.SAMN05444277_107106"/>
<dbReference type="EMBL" id="FOXQ01000007">
    <property type="protein sequence ID" value="SFQ25142.1"/>
    <property type="molecule type" value="Genomic_DNA"/>
</dbReference>
<gene>
    <name evidence="2" type="ORF">SAMN05444277_107106</name>
</gene>
<keyword evidence="3" id="KW-1185">Reference proteome</keyword>
<evidence type="ECO:0000313" key="3">
    <source>
        <dbReference type="Proteomes" id="UP000199031"/>
    </source>
</evidence>
<dbReference type="Gene3D" id="2.60.120.10">
    <property type="entry name" value="Jelly Rolls"/>
    <property type="match status" value="1"/>
</dbReference>
<proteinExistence type="predicted"/>
<name>A0A1I5WZE7_9BACT</name>
<dbReference type="Pfam" id="PF07883">
    <property type="entry name" value="Cupin_2"/>
    <property type="match status" value="1"/>
</dbReference>
<accession>A0A1I5WZE7</accession>
<dbReference type="InterPro" id="IPR014710">
    <property type="entry name" value="RmlC-like_jellyroll"/>
</dbReference>
<dbReference type="Proteomes" id="UP000199031">
    <property type="component" value="Unassembled WGS sequence"/>
</dbReference>
<sequence length="157" mass="17953">MEQIELTDVNINGFRSYQGGYFKTLISPEQSNGELALLDFVLPKGAEPPPHLHTQEDETFYVLEGLLKITVGNITTWINAGEALFAPRNTPHHFKIISDTARFINLITPGRLWHYFIEFSKPCKGEPLISTSQQVPSQHQMQYMLQVLTNTYEIKFL</sequence>
<dbReference type="InterPro" id="IPR013096">
    <property type="entry name" value="Cupin_2"/>
</dbReference>
<dbReference type="SUPFAM" id="SSF51182">
    <property type="entry name" value="RmlC-like cupins"/>
    <property type="match status" value="1"/>
</dbReference>
<dbReference type="OrthoDB" id="1423961at2"/>
<feature type="domain" description="Cupin type-2" evidence="1">
    <location>
        <begin position="40"/>
        <end position="100"/>
    </location>
</feature>
<dbReference type="PANTHER" id="PTHR36440">
    <property type="entry name" value="PUTATIVE (AFU_ORTHOLOGUE AFUA_8G07350)-RELATED"/>
    <property type="match status" value="1"/>
</dbReference>
<protein>
    <submittedName>
        <fullName evidence="2">Cupin domain protein</fullName>
    </submittedName>
</protein>
<dbReference type="PANTHER" id="PTHR36440:SF1">
    <property type="entry name" value="PUTATIVE (AFU_ORTHOLOGUE AFUA_8G07350)-RELATED"/>
    <property type="match status" value="1"/>
</dbReference>
<dbReference type="InterPro" id="IPR011051">
    <property type="entry name" value="RmlC_Cupin_sf"/>
</dbReference>
<dbReference type="AlphaFoldDB" id="A0A1I5WZE7"/>
<dbReference type="RefSeq" id="WP_090659027.1">
    <property type="nucleotide sequence ID" value="NZ_FOXQ01000007.1"/>
</dbReference>
<evidence type="ECO:0000259" key="1">
    <source>
        <dbReference type="Pfam" id="PF07883"/>
    </source>
</evidence>
<evidence type="ECO:0000313" key="2">
    <source>
        <dbReference type="EMBL" id="SFQ25142.1"/>
    </source>
</evidence>
<reference evidence="2 3" key="1">
    <citation type="submission" date="2016-10" db="EMBL/GenBank/DDBJ databases">
        <authorList>
            <person name="de Groot N.N."/>
        </authorList>
    </citation>
    <scope>NUCLEOTIDE SEQUENCE [LARGE SCALE GENOMIC DNA]</scope>
    <source>
        <strain evidence="2 3">DSM 28286</strain>
    </source>
</reference>
<organism evidence="2 3">
    <name type="scientific">Parafilimonas terrae</name>
    <dbReference type="NCBI Taxonomy" id="1465490"/>
    <lineage>
        <taxon>Bacteria</taxon>
        <taxon>Pseudomonadati</taxon>
        <taxon>Bacteroidota</taxon>
        <taxon>Chitinophagia</taxon>
        <taxon>Chitinophagales</taxon>
        <taxon>Chitinophagaceae</taxon>
        <taxon>Parafilimonas</taxon>
    </lineage>
</organism>